<protein>
    <recommendedName>
        <fullName evidence="2">Glutamate synthase domain-containing protein</fullName>
    </recommendedName>
</protein>
<dbReference type="InterPro" id="IPR013785">
    <property type="entry name" value="Aldolase_TIM"/>
</dbReference>
<dbReference type="Gene3D" id="3.20.20.70">
    <property type="entry name" value="Aldolase class I"/>
    <property type="match status" value="1"/>
</dbReference>
<dbReference type="GO" id="GO:0015930">
    <property type="term" value="F:glutamate synthase activity"/>
    <property type="evidence" value="ECO:0007669"/>
    <property type="project" value="InterPro"/>
</dbReference>
<comment type="similarity">
    <text evidence="1">Belongs to the glutamate synthase family.</text>
</comment>
<dbReference type="PANTHER" id="PTHR43819:SF1">
    <property type="entry name" value="ARCHAEAL-TYPE GLUTAMATE SYNTHASE [NADPH]"/>
    <property type="match status" value="1"/>
</dbReference>
<accession>E1Y8Q2</accession>
<feature type="domain" description="Glutamate synthase" evidence="2">
    <location>
        <begin position="254"/>
        <end position="420"/>
    </location>
</feature>
<name>E1Y8Q2_9BACT</name>
<dbReference type="SUPFAM" id="SSF51395">
    <property type="entry name" value="FMN-linked oxidoreductases"/>
    <property type="match status" value="1"/>
</dbReference>
<reference evidence="3" key="1">
    <citation type="journal article" date="2011" name="Environ. Microbiol.">
        <title>Genomic insights into the metabolic potential of the polycyclic aromatic hydrocarbon degrading sulfate-reducing Deltaproteobacterium N47.</title>
        <authorList>
            <person name="Bergmann F."/>
            <person name="Selesi D."/>
            <person name="Weinmaier T."/>
            <person name="Tischler P."/>
            <person name="Rattei T."/>
            <person name="Meckenstock R.U."/>
        </authorList>
    </citation>
    <scope>NUCLEOTIDE SEQUENCE</scope>
</reference>
<dbReference type="PANTHER" id="PTHR43819">
    <property type="entry name" value="ARCHAEAL-TYPE GLUTAMATE SYNTHASE [NADPH]"/>
    <property type="match status" value="1"/>
</dbReference>
<sequence length="457" mass="52187">MPRFNPIGKYTTIEFREDCAGSCRKCVKKACVYNIFKDNYKHIASMEEPEYLYACQSCFRCVQECTRGIFSRVINPDYRSLGDDYWHADIIHRTWYQAHTGKIPVSGAGYRGPFVGEGFDSMWTDMSEIVRPTRDGIHGREYINTGIELSRRNSRLSFAKDGSLLTETIPIFEIPVPLILKQPKFGILSENVLQSMAQAAYILGTMLLIDPQYYSENFRPYAQCLIPTLSKKNYRDFLENVPEIRMAELAYEDGIDKRIEELRALKPELIISVGVMLNRESSLRAIELANHKVDTIHFYANEQGREFDSENPMFLKEMIREVHLGLVDKQLRNRVNLIFSGGIAMAEHVAKSIICGADGVAIDLPLLIALECRLCRQCVKGETCPIKMGNINPDWGKQRIINLIGAWRNQLIEVMGAMGIREARRLRGEVGRSMWFEDLEKESFGPIFGERKVSGLV</sequence>
<dbReference type="GO" id="GO:0006537">
    <property type="term" value="P:glutamate biosynthetic process"/>
    <property type="evidence" value="ECO:0007669"/>
    <property type="project" value="InterPro"/>
</dbReference>
<organism evidence="3">
    <name type="scientific">uncultured Desulfobacterium sp</name>
    <dbReference type="NCBI Taxonomy" id="201089"/>
    <lineage>
        <taxon>Bacteria</taxon>
        <taxon>Pseudomonadati</taxon>
        <taxon>Thermodesulfobacteriota</taxon>
        <taxon>Desulfobacteria</taxon>
        <taxon>Desulfobacterales</taxon>
        <taxon>Desulfobacteriaceae</taxon>
        <taxon>Desulfobacterium</taxon>
        <taxon>environmental samples</taxon>
    </lineage>
</organism>
<evidence type="ECO:0000313" key="3">
    <source>
        <dbReference type="EMBL" id="CBX26946.1"/>
    </source>
</evidence>
<evidence type="ECO:0000259" key="2">
    <source>
        <dbReference type="Pfam" id="PF01645"/>
    </source>
</evidence>
<dbReference type="InterPro" id="IPR002932">
    <property type="entry name" value="Glu_synthdom"/>
</dbReference>
<dbReference type="EMBL" id="FR695864">
    <property type="protein sequence ID" value="CBX26946.1"/>
    <property type="molecule type" value="Genomic_DNA"/>
</dbReference>
<dbReference type="AlphaFoldDB" id="E1Y8Q2"/>
<dbReference type="Pfam" id="PF01645">
    <property type="entry name" value="Glu_synthase"/>
    <property type="match status" value="1"/>
</dbReference>
<gene>
    <name evidence="3" type="ORF">N47_A09750</name>
</gene>
<proteinExistence type="inferred from homology"/>
<evidence type="ECO:0000256" key="1">
    <source>
        <dbReference type="ARBA" id="ARBA00009716"/>
    </source>
</evidence>